<name>A0AA36DNZ1_CYLNA</name>
<protein>
    <submittedName>
        <fullName evidence="1">Uncharacterized protein</fullName>
    </submittedName>
</protein>
<gene>
    <name evidence="1" type="ORF">CYNAS_LOCUS1916</name>
</gene>
<sequence length="142" mass="16677">MLPDIFSCEESIMQVRACDHPYMDPLSNRLQKKFKKKLEAEMTRDCELEYEAKLLVFFREGSCKRVEATSIPNKVVICNEKETKSGFEYVDLAAFFTESQSESIEALRLRGWPKIRFGCYLYLWVSQPRKKKDVVVCIFAKR</sequence>
<evidence type="ECO:0000313" key="1">
    <source>
        <dbReference type="EMBL" id="CAJ0589933.1"/>
    </source>
</evidence>
<evidence type="ECO:0000313" key="2">
    <source>
        <dbReference type="Proteomes" id="UP001176961"/>
    </source>
</evidence>
<keyword evidence="2" id="KW-1185">Reference proteome</keyword>
<accession>A0AA36DNZ1</accession>
<dbReference type="EMBL" id="CATQJL010000001">
    <property type="protein sequence ID" value="CAJ0589933.1"/>
    <property type="molecule type" value="Genomic_DNA"/>
</dbReference>
<comment type="caution">
    <text evidence="1">The sequence shown here is derived from an EMBL/GenBank/DDBJ whole genome shotgun (WGS) entry which is preliminary data.</text>
</comment>
<dbReference type="AlphaFoldDB" id="A0AA36DNZ1"/>
<dbReference type="Proteomes" id="UP001176961">
    <property type="component" value="Unassembled WGS sequence"/>
</dbReference>
<reference evidence="1" key="1">
    <citation type="submission" date="2023-07" db="EMBL/GenBank/DDBJ databases">
        <authorList>
            <consortium name="CYATHOMIX"/>
        </authorList>
    </citation>
    <scope>NUCLEOTIDE SEQUENCE</scope>
    <source>
        <strain evidence="1">N/A</strain>
    </source>
</reference>
<proteinExistence type="predicted"/>
<organism evidence="1 2">
    <name type="scientific">Cylicocyclus nassatus</name>
    <name type="common">Nematode worm</name>
    <dbReference type="NCBI Taxonomy" id="53992"/>
    <lineage>
        <taxon>Eukaryota</taxon>
        <taxon>Metazoa</taxon>
        <taxon>Ecdysozoa</taxon>
        <taxon>Nematoda</taxon>
        <taxon>Chromadorea</taxon>
        <taxon>Rhabditida</taxon>
        <taxon>Rhabditina</taxon>
        <taxon>Rhabditomorpha</taxon>
        <taxon>Strongyloidea</taxon>
        <taxon>Strongylidae</taxon>
        <taxon>Cylicocyclus</taxon>
    </lineage>
</organism>